<accession>A0A2V3J6B9</accession>
<evidence type="ECO:0000313" key="3">
    <source>
        <dbReference type="Proteomes" id="UP000247409"/>
    </source>
</evidence>
<feature type="compositionally biased region" description="Polar residues" evidence="1">
    <location>
        <begin position="150"/>
        <end position="168"/>
    </location>
</feature>
<name>A0A2V3J6B9_9FLOR</name>
<evidence type="ECO:0000256" key="1">
    <source>
        <dbReference type="SAM" id="MobiDB-lite"/>
    </source>
</evidence>
<dbReference type="EMBL" id="NBIV01000003">
    <property type="protein sequence ID" value="PXF49672.1"/>
    <property type="molecule type" value="Genomic_DNA"/>
</dbReference>
<feature type="region of interest" description="Disordered" evidence="1">
    <location>
        <begin position="143"/>
        <end position="182"/>
    </location>
</feature>
<evidence type="ECO:0000313" key="2">
    <source>
        <dbReference type="EMBL" id="PXF49672.1"/>
    </source>
</evidence>
<dbReference type="OrthoDB" id="10618137at2759"/>
<reference evidence="2 3" key="1">
    <citation type="journal article" date="2018" name="Mol. Biol. Evol.">
        <title>Analysis of the draft genome of the red seaweed Gracilariopsis chorda provides insights into genome size evolution in Rhodophyta.</title>
        <authorList>
            <person name="Lee J."/>
            <person name="Yang E.C."/>
            <person name="Graf L."/>
            <person name="Yang J.H."/>
            <person name="Qiu H."/>
            <person name="Zel Zion U."/>
            <person name="Chan C.X."/>
            <person name="Stephens T.G."/>
            <person name="Weber A.P.M."/>
            <person name="Boo G.H."/>
            <person name="Boo S.M."/>
            <person name="Kim K.M."/>
            <person name="Shin Y."/>
            <person name="Jung M."/>
            <person name="Lee S.J."/>
            <person name="Yim H.S."/>
            <person name="Lee J.H."/>
            <person name="Bhattacharya D."/>
            <person name="Yoon H.S."/>
        </authorList>
    </citation>
    <scope>NUCLEOTIDE SEQUENCE [LARGE SCALE GENOMIC DNA]</scope>
    <source>
        <strain evidence="2 3">SKKU-2015</strain>
        <tissue evidence="2">Whole body</tissue>
    </source>
</reference>
<sequence length="182" mass="20227">MHQLRTFKSTLGNSPTTLTTPITNELNQRPMARVSKKALRPRSYVLGRLPPEKLIKLQQGVQKLLERERHEALVARARVRAVERTEAQKHAENILNGVKDGESSGGNEHIRSLVRELEELKQKRSDLFAALKKGLEDDATGRKNAVCANGTGSNEVSETVMKSNSNGSVDRRDCQSTDMALN</sequence>
<dbReference type="AlphaFoldDB" id="A0A2V3J6B9"/>
<gene>
    <name evidence="2" type="ORF">BWQ96_00550</name>
</gene>
<proteinExistence type="predicted"/>
<keyword evidence="3" id="KW-1185">Reference proteome</keyword>
<dbReference type="Proteomes" id="UP000247409">
    <property type="component" value="Unassembled WGS sequence"/>
</dbReference>
<organism evidence="2 3">
    <name type="scientific">Gracilariopsis chorda</name>
    <dbReference type="NCBI Taxonomy" id="448386"/>
    <lineage>
        <taxon>Eukaryota</taxon>
        <taxon>Rhodophyta</taxon>
        <taxon>Florideophyceae</taxon>
        <taxon>Rhodymeniophycidae</taxon>
        <taxon>Gracilariales</taxon>
        <taxon>Gracilariaceae</taxon>
        <taxon>Gracilariopsis</taxon>
    </lineage>
</organism>
<comment type="caution">
    <text evidence="2">The sequence shown here is derived from an EMBL/GenBank/DDBJ whole genome shotgun (WGS) entry which is preliminary data.</text>
</comment>
<feature type="region of interest" description="Disordered" evidence="1">
    <location>
        <begin position="1"/>
        <end position="22"/>
    </location>
</feature>
<protein>
    <submittedName>
        <fullName evidence="2">Uncharacterized protein</fullName>
    </submittedName>
</protein>